<dbReference type="AlphaFoldDB" id="A0A0D1BS26"/>
<name>A0A0D1BS26_CLOBO</name>
<sequence length="77" mass="8818">MNLNKQITKHLIEMDYNNINNFKKDIIGNKEIDIIKKIDIISTLNAAIAVINEGKGINNIDNDNLINIKDDFKFAFI</sequence>
<dbReference type="EMBL" id="JXSU01000010">
    <property type="protein sequence ID" value="KIS21611.1"/>
    <property type="molecule type" value="Genomic_DNA"/>
</dbReference>
<dbReference type="Proteomes" id="UP000032250">
    <property type="component" value="Unassembled WGS sequence"/>
</dbReference>
<geneLocation type="plasmid" evidence="1">
    <name>p_B2_450</name>
</geneLocation>
<reference evidence="1 2" key="1">
    <citation type="submission" date="2014-06" db="EMBL/GenBank/DDBJ databases">
        <title>Genome characterization of distinct group I Clostridium botulinum lineages.</title>
        <authorList>
            <person name="Giordani F."/>
            <person name="Anselmo A."/>
            <person name="Fillo S."/>
            <person name="Palozzi A.M."/>
            <person name="Fortunato A."/>
            <person name="Gentile B."/>
            <person name="Ciammaruconi A."/>
            <person name="Anniballi F."/>
            <person name="De Medici D."/>
            <person name="Lista F."/>
        </authorList>
    </citation>
    <scope>NUCLEOTIDE SEQUENCE [LARGE SCALE GENOMIC DNA]</scope>
    <source>
        <strain evidence="1 2">B2 450</strain>
        <plasmid evidence="1">p_B2_450</plasmid>
    </source>
</reference>
<protein>
    <submittedName>
        <fullName evidence="1">Uncharacterized protein</fullName>
    </submittedName>
</protein>
<dbReference type="RefSeq" id="WP_043032700.1">
    <property type="nucleotide sequence ID" value="NZ_JXSU01000010.1"/>
</dbReference>
<gene>
    <name evidence="1" type="ORF">N495_19600</name>
</gene>
<dbReference type="PATRIC" id="fig|1379739.3.peg.97"/>
<comment type="caution">
    <text evidence="1">The sequence shown here is derived from an EMBL/GenBank/DDBJ whole genome shotgun (WGS) entry which is preliminary data.</text>
</comment>
<keyword evidence="1" id="KW-0614">Plasmid</keyword>
<evidence type="ECO:0000313" key="2">
    <source>
        <dbReference type="Proteomes" id="UP000032250"/>
    </source>
</evidence>
<dbReference type="HOGENOM" id="CLU_2631829_0_0_9"/>
<accession>A0A0D1BS26</accession>
<evidence type="ECO:0000313" key="1">
    <source>
        <dbReference type="EMBL" id="KIS21611.1"/>
    </source>
</evidence>
<organism evidence="1 2">
    <name type="scientific">Clostridium botulinum B2 450</name>
    <dbReference type="NCBI Taxonomy" id="1379739"/>
    <lineage>
        <taxon>Bacteria</taxon>
        <taxon>Bacillati</taxon>
        <taxon>Bacillota</taxon>
        <taxon>Clostridia</taxon>
        <taxon>Eubacteriales</taxon>
        <taxon>Clostridiaceae</taxon>
        <taxon>Clostridium</taxon>
    </lineage>
</organism>
<proteinExistence type="predicted"/>